<evidence type="ECO:0000256" key="2">
    <source>
        <dbReference type="ARBA" id="ARBA00023315"/>
    </source>
</evidence>
<evidence type="ECO:0000259" key="3">
    <source>
        <dbReference type="PROSITE" id="PS51186"/>
    </source>
</evidence>
<gene>
    <name evidence="4" type="ORF">OPS25_07365</name>
</gene>
<keyword evidence="1" id="KW-0808">Transferase</keyword>
<reference evidence="4" key="1">
    <citation type="submission" date="2022-11" db="EMBL/GenBank/DDBJ databases">
        <title>Alteromonas sp. nov., isolated from sea water of the Qingdao.</title>
        <authorList>
            <person name="Wang Q."/>
        </authorList>
    </citation>
    <scope>NUCLEOTIDE SEQUENCE</scope>
    <source>
        <strain evidence="4">ASW11-7</strain>
    </source>
</reference>
<dbReference type="CDD" id="cd04301">
    <property type="entry name" value="NAT_SF"/>
    <property type="match status" value="1"/>
</dbReference>
<dbReference type="PANTHER" id="PTHR43072:SF23">
    <property type="entry name" value="UPF0039 PROTEIN C11D3.02C"/>
    <property type="match status" value="1"/>
</dbReference>
<dbReference type="InterPro" id="IPR016181">
    <property type="entry name" value="Acyl_CoA_acyltransferase"/>
</dbReference>
<sequence>MSTIRKISAPDIAKITDIYNYYVENTVFTFEERPVSKTAIQQRVDRVSSLKLPWLVLESEFQVMGYAYATQWKARSAYRFTVEVTIYLSPDQQGKGYGKALYQELFRQLSSTATRSCIAVITLPNEASISLHEKMGMRKVAHFEGVGFKFGSWQDVGYWQAQLPNSH</sequence>
<proteinExistence type="predicted"/>
<dbReference type="Pfam" id="PF13420">
    <property type="entry name" value="Acetyltransf_4"/>
    <property type="match status" value="1"/>
</dbReference>
<evidence type="ECO:0000256" key="1">
    <source>
        <dbReference type="ARBA" id="ARBA00022679"/>
    </source>
</evidence>
<dbReference type="PROSITE" id="PS51186">
    <property type="entry name" value="GNAT"/>
    <property type="match status" value="1"/>
</dbReference>
<dbReference type="EMBL" id="JAPFRD010000009">
    <property type="protein sequence ID" value="MCW8108310.1"/>
    <property type="molecule type" value="Genomic_DNA"/>
</dbReference>
<protein>
    <submittedName>
        <fullName evidence="4">GNAT family N-acetyltransferase</fullName>
    </submittedName>
</protein>
<dbReference type="InterPro" id="IPR000182">
    <property type="entry name" value="GNAT_dom"/>
</dbReference>
<dbReference type="SUPFAM" id="SSF55729">
    <property type="entry name" value="Acyl-CoA N-acyltransferases (Nat)"/>
    <property type="match status" value="1"/>
</dbReference>
<organism evidence="4 5">
    <name type="scientific">Alteromonas aquimaris</name>
    <dbReference type="NCBI Taxonomy" id="2998417"/>
    <lineage>
        <taxon>Bacteria</taxon>
        <taxon>Pseudomonadati</taxon>
        <taxon>Pseudomonadota</taxon>
        <taxon>Gammaproteobacteria</taxon>
        <taxon>Alteromonadales</taxon>
        <taxon>Alteromonadaceae</taxon>
        <taxon>Alteromonas/Salinimonas group</taxon>
        <taxon>Alteromonas</taxon>
    </lineage>
</organism>
<feature type="domain" description="N-acetyltransferase" evidence="3">
    <location>
        <begin position="2"/>
        <end position="164"/>
    </location>
</feature>
<dbReference type="RefSeq" id="WP_265617025.1">
    <property type="nucleotide sequence ID" value="NZ_JAPFRD010000009.1"/>
</dbReference>
<evidence type="ECO:0000313" key="4">
    <source>
        <dbReference type="EMBL" id="MCW8108310.1"/>
    </source>
</evidence>
<dbReference type="Proteomes" id="UP001142810">
    <property type="component" value="Unassembled WGS sequence"/>
</dbReference>
<comment type="caution">
    <text evidence="4">The sequence shown here is derived from an EMBL/GenBank/DDBJ whole genome shotgun (WGS) entry which is preliminary data.</text>
</comment>
<dbReference type="Gene3D" id="3.40.630.30">
    <property type="match status" value="1"/>
</dbReference>
<dbReference type="PANTHER" id="PTHR43072">
    <property type="entry name" value="N-ACETYLTRANSFERASE"/>
    <property type="match status" value="1"/>
</dbReference>
<accession>A0ABT3P6B1</accession>
<evidence type="ECO:0000313" key="5">
    <source>
        <dbReference type="Proteomes" id="UP001142810"/>
    </source>
</evidence>
<keyword evidence="2" id="KW-0012">Acyltransferase</keyword>
<name>A0ABT3P6B1_9ALTE</name>
<keyword evidence="5" id="KW-1185">Reference proteome</keyword>